<dbReference type="CDD" id="cd00093">
    <property type="entry name" value="HTH_XRE"/>
    <property type="match status" value="1"/>
</dbReference>
<name>A0A7X6DGR0_9BURK</name>
<dbReference type="Pfam" id="PF01381">
    <property type="entry name" value="HTH_3"/>
    <property type="match status" value="1"/>
</dbReference>
<comment type="caution">
    <text evidence="3">The sequence shown here is derived from an EMBL/GenBank/DDBJ whole genome shotgun (WGS) entry which is preliminary data.</text>
</comment>
<sequence>MPNIASVLKGEIARIARREIKVETEPLKKASAQYRATIAALKRQVLVLEKNVAKLTKAGGKQRRAGVAETNATRRVRYSAKRLAAHRAKLGLSAEAYGALVGVSGQSIYHWEAEKSRPRASQLQAIAAVRRLGKREAAARLEELSA</sequence>
<dbReference type="SUPFAM" id="SSF47413">
    <property type="entry name" value="lambda repressor-like DNA-binding domains"/>
    <property type="match status" value="1"/>
</dbReference>
<dbReference type="InterPro" id="IPR001387">
    <property type="entry name" value="Cro/C1-type_HTH"/>
</dbReference>
<evidence type="ECO:0000313" key="3">
    <source>
        <dbReference type="EMBL" id="NKE66859.1"/>
    </source>
</evidence>
<gene>
    <name evidence="3" type="ORF">RAMLITH_13600</name>
</gene>
<keyword evidence="1" id="KW-0175">Coiled coil</keyword>
<dbReference type="EMBL" id="VTOX01000004">
    <property type="protein sequence ID" value="NKE66859.1"/>
    <property type="molecule type" value="Genomic_DNA"/>
</dbReference>
<evidence type="ECO:0000313" key="4">
    <source>
        <dbReference type="Proteomes" id="UP000521868"/>
    </source>
</evidence>
<organism evidence="3 4">
    <name type="scientific">Ramlibacter lithotrophicus</name>
    <dbReference type="NCBI Taxonomy" id="2606681"/>
    <lineage>
        <taxon>Bacteria</taxon>
        <taxon>Pseudomonadati</taxon>
        <taxon>Pseudomonadota</taxon>
        <taxon>Betaproteobacteria</taxon>
        <taxon>Burkholderiales</taxon>
        <taxon>Comamonadaceae</taxon>
        <taxon>Ramlibacter</taxon>
    </lineage>
</organism>
<evidence type="ECO:0000259" key="2">
    <source>
        <dbReference type="PROSITE" id="PS50943"/>
    </source>
</evidence>
<dbReference type="RefSeq" id="WP_168107977.1">
    <property type="nucleotide sequence ID" value="NZ_VTOX01000004.1"/>
</dbReference>
<dbReference type="InterPro" id="IPR010982">
    <property type="entry name" value="Lambda_DNA-bd_dom_sf"/>
</dbReference>
<reference evidence="3 4" key="1">
    <citation type="journal article" date="2020" name="Nature">
        <title>Bacterial chemolithoautotrophy via manganese oxidation.</title>
        <authorList>
            <person name="Yu H."/>
            <person name="Leadbetter J.R."/>
        </authorList>
    </citation>
    <scope>NUCLEOTIDE SEQUENCE [LARGE SCALE GENOMIC DNA]</scope>
    <source>
        <strain evidence="3 4">RBP-1</strain>
    </source>
</reference>
<protein>
    <submittedName>
        <fullName evidence="3">Helix-turn-helix transcriptional regulator</fullName>
    </submittedName>
</protein>
<dbReference type="SMART" id="SM00530">
    <property type="entry name" value="HTH_XRE"/>
    <property type="match status" value="1"/>
</dbReference>
<keyword evidence="4" id="KW-1185">Reference proteome</keyword>
<dbReference type="Gene3D" id="1.10.260.40">
    <property type="entry name" value="lambda repressor-like DNA-binding domains"/>
    <property type="match status" value="1"/>
</dbReference>
<dbReference type="GO" id="GO:0003677">
    <property type="term" value="F:DNA binding"/>
    <property type="evidence" value="ECO:0007669"/>
    <property type="project" value="InterPro"/>
</dbReference>
<dbReference type="Proteomes" id="UP000521868">
    <property type="component" value="Unassembled WGS sequence"/>
</dbReference>
<accession>A0A7X6DGR0</accession>
<proteinExistence type="predicted"/>
<evidence type="ECO:0000256" key="1">
    <source>
        <dbReference type="SAM" id="Coils"/>
    </source>
</evidence>
<dbReference type="PROSITE" id="PS50943">
    <property type="entry name" value="HTH_CROC1"/>
    <property type="match status" value="1"/>
</dbReference>
<feature type="coiled-coil region" evidence="1">
    <location>
        <begin position="31"/>
        <end position="58"/>
    </location>
</feature>
<feature type="domain" description="HTH cro/C1-type" evidence="2">
    <location>
        <begin position="83"/>
        <end position="129"/>
    </location>
</feature>
<dbReference type="AlphaFoldDB" id="A0A7X6DGR0"/>